<proteinExistence type="predicted"/>
<sequence length="112" mass="12405">MGEPEELRREALLLRILWMVLFSIVWQLAQFVLGGAVLLQLALRLINGVPSTSLMAFGDSLGQYLAQIVRFGTFHTDEKPWPFADWPQSQPADSELTGLIATPPVAEPESKA</sequence>
<dbReference type="Pfam" id="PF14333">
    <property type="entry name" value="DUF4389"/>
    <property type="match status" value="1"/>
</dbReference>
<evidence type="ECO:0000313" key="4">
    <source>
        <dbReference type="Proteomes" id="UP001595457"/>
    </source>
</evidence>
<dbReference type="RefSeq" id="WP_377813955.1">
    <property type="nucleotide sequence ID" value="NZ_JBHRSJ010000016.1"/>
</dbReference>
<evidence type="ECO:0000256" key="1">
    <source>
        <dbReference type="SAM" id="MobiDB-lite"/>
    </source>
</evidence>
<evidence type="ECO:0000256" key="2">
    <source>
        <dbReference type="SAM" id="Phobius"/>
    </source>
</evidence>
<feature type="transmembrane region" description="Helical" evidence="2">
    <location>
        <begin position="12"/>
        <end position="43"/>
    </location>
</feature>
<keyword evidence="2" id="KW-1133">Transmembrane helix</keyword>
<name>A0ABV7AT89_9GAMM</name>
<dbReference type="InterPro" id="IPR025498">
    <property type="entry name" value="DUF4389"/>
</dbReference>
<dbReference type="Proteomes" id="UP001595457">
    <property type="component" value="Unassembled WGS sequence"/>
</dbReference>
<dbReference type="EMBL" id="JBHRSJ010000016">
    <property type="protein sequence ID" value="MFC2972313.1"/>
    <property type="molecule type" value="Genomic_DNA"/>
</dbReference>
<feature type="region of interest" description="Disordered" evidence="1">
    <location>
        <begin position="85"/>
        <end position="112"/>
    </location>
</feature>
<keyword evidence="2" id="KW-0472">Membrane</keyword>
<gene>
    <name evidence="3" type="ORF">ACFOJE_08845</name>
</gene>
<comment type="caution">
    <text evidence="3">The sequence shown here is derived from an EMBL/GenBank/DDBJ whole genome shotgun (WGS) entry which is preliminary data.</text>
</comment>
<protein>
    <submittedName>
        <fullName evidence="3">DUF4389 domain-containing protein</fullName>
    </submittedName>
</protein>
<organism evidence="3 4">
    <name type="scientific">Azotobacter bryophylli</name>
    <dbReference type="NCBI Taxonomy" id="1986537"/>
    <lineage>
        <taxon>Bacteria</taxon>
        <taxon>Pseudomonadati</taxon>
        <taxon>Pseudomonadota</taxon>
        <taxon>Gammaproteobacteria</taxon>
        <taxon>Pseudomonadales</taxon>
        <taxon>Pseudomonadaceae</taxon>
        <taxon>Azotobacter</taxon>
    </lineage>
</organism>
<accession>A0ABV7AT89</accession>
<evidence type="ECO:0000313" key="3">
    <source>
        <dbReference type="EMBL" id="MFC2972313.1"/>
    </source>
</evidence>
<keyword evidence="2" id="KW-0812">Transmembrane</keyword>
<reference evidence="4" key="1">
    <citation type="journal article" date="2019" name="Int. J. Syst. Evol. Microbiol.">
        <title>The Global Catalogue of Microorganisms (GCM) 10K type strain sequencing project: providing services to taxonomists for standard genome sequencing and annotation.</title>
        <authorList>
            <consortium name="The Broad Institute Genomics Platform"/>
            <consortium name="The Broad Institute Genome Sequencing Center for Infectious Disease"/>
            <person name="Wu L."/>
            <person name="Ma J."/>
        </authorList>
    </citation>
    <scope>NUCLEOTIDE SEQUENCE [LARGE SCALE GENOMIC DNA]</scope>
    <source>
        <strain evidence="4">KCTC 62195</strain>
    </source>
</reference>
<keyword evidence="4" id="KW-1185">Reference proteome</keyword>